<dbReference type="GeneID" id="56083979"/>
<dbReference type="OrthoDB" id="205286at2157"/>
<reference evidence="1 2" key="1">
    <citation type="submission" date="2020-07" db="EMBL/GenBank/DDBJ databases">
        <title>Halosimplex litoreum sp. nov. and Halosimplex rubrum sp. nov., isolated from different salt environments.</title>
        <authorList>
            <person name="Cui H."/>
        </authorList>
    </citation>
    <scope>NUCLEOTIDE SEQUENCE [LARGE SCALE GENOMIC DNA]</scope>
    <source>
        <strain evidence="1 2">R2</strain>
    </source>
</reference>
<proteinExistence type="predicted"/>
<dbReference type="InterPro" id="IPR045396">
    <property type="entry name" value="DUF6517"/>
</dbReference>
<dbReference type="KEGG" id="hpel:HZS54_15280"/>
<name>A0A7D5PC38_9EURY</name>
<dbReference type="EMBL" id="CP058909">
    <property type="protein sequence ID" value="QLH82905.1"/>
    <property type="molecule type" value="Genomic_DNA"/>
</dbReference>
<accession>A0A7D5PC38</accession>
<protein>
    <submittedName>
        <fullName evidence="1">Uncharacterized protein</fullName>
    </submittedName>
</protein>
<evidence type="ECO:0000313" key="2">
    <source>
        <dbReference type="Proteomes" id="UP000509346"/>
    </source>
</evidence>
<sequence>MIRSRDAGIGIALVLLLATAGCIGFLTGSEPLGFAANETEVDDATLDETDYRLADSGSPNSTHNVTVAGQTRQVVVSSELRRYNRTVTLAEGIEGDFARVTVFTSPAATVGGTSVNPIGSLSDERLVRRFVGTSSGLSNVEFRSNRSVEFLGESRTVSEYAATRSMGGVQTNATVHLATVEHDGDFVTVVAVHPEAVDERSRVDALLAGLRHPPA</sequence>
<gene>
    <name evidence="1" type="ORF">HZS54_15280</name>
</gene>
<dbReference type="Pfam" id="PF20127">
    <property type="entry name" value="DUF6517"/>
    <property type="match status" value="1"/>
</dbReference>
<dbReference type="AlphaFoldDB" id="A0A7D5PC38"/>
<keyword evidence="2" id="KW-1185">Reference proteome</keyword>
<evidence type="ECO:0000313" key="1">
    <source>
        <dbReference type="EMBL" id="QLH82905.1"/>
    </source>
</evidence>
<dbReference type="RefSeq" id="WP_179917969.1">
    <property type="nucleotide sequence ID" value="NZ_CP058909.1"/>
</dbReference>
<dbReference type="Proteomes" id="UP000509346">
    <property type="component" value="Chromosome"/>
</dbReference>
<organism evidence="1 2">
    <name type="scientific">Halosimplex pelagicum</name>
    <dbReference type="NCBI Taxonomy" id="869886"/>
    <lineage>
        <taxon>Archaea</taxon>
        <taxon>Methanobacteriati</taxon>
        <taxon>Methanobacteriota</taxon>
        <taxon>Stenosarchaea group</taxon>
        <taxon>Halobacteria</taxon>
        <taxon>Halobacteriales</taxon>
        <taxon>Haloarculaceae</taxon>
        <taxon>Halosimplex</taxon>
    </lineage>
</organism>
<dbReference type="PROSITE" id="PS51257">
    <property type="entry name" value="PROKAR_LIPOPROTEIN"/>
    <property type="match status" value="1"/>
</dbReference>